<dbReference type="Pfam" id="PF00271">
    <property type="entry name" value="Helicase_C"/>
    <property type="match status" value="1"/>
</dbReference>
<reference evidence="3 4" key="1">
    <citation type="submission" date="2019-12" db="EMBL/GenBank/DDBJ databases">
        <authorList>
            <person name="Zhang Y.-J."/>
        </authorList>
    </citation>
    <scope>NUCLEOTIDE SEQUENCE [LARGE SCALE GENOMIC DNA]</scope>
    <source>
        <strain evidence="3 4">CY05</strain>
    </source>
</reference>
<comment type="caution">
    <text evidence="3">The sequence shown here is derived from an EMBL/GenBank/DDBJ whole genome shotgun (WGS) entry which is preliminary data.</text>
</comment>
<dbReference type="SUPFAM" id="SSF52540">
    <property type="entry name" value="P-loop containing nucleoside triphosphate hydrolases"/>
    <property type="match status" value="2"/>
</dbReference>
<organism evidence="3 4">
    <name type="scientific">Parasedimentitalea huanghaiensis</name>
    <dbReference type="NCBI Taxonomy" id="2682100"/>
    <lineage>
        <taxon>Bacteria</taxon>
        <taxon>Pseudomonadati</taxon>
        <taxon>Pseudomonadota</taxon>
        <taxon>Alphaproteobacteria</taxon>
        <taxon>Rhodobacterales</taxon>
        <taxon>Paracoccaceae</taxon>
        <taxon>Parasedimentitalea</taxon>
    </lineage>
</organism>
<dbReference type="Proteomes" id="UP000478892">
    <property type="component" value="Unassembled WGS sequence"/>
</dbReference>
<dbReference type="InterPro" id="IPR027417">
    <property type="entry name" value="P-loop_NTPase"/>
</dbReference>
<dbReference type="GO" id="GO:0003677">
    <property type="term" value="F:DNA binding"/>
    <property type="evidence" value="ECO:0007669"/>
    <property type="project" value="UniProtKB-KW"/>
</dbReference>
<dbReference type="InterPro" id="IPR013670">
    <property type="entry name" value="EcoEI_R_C_dom"/>
</dbReference>
<dbReference type="CDD" id="cd18032">
    <property type="entry name" value="DEXHc_RE_I_III_res"/>
    <property type="match status" value="1"/>
</dbReference>
<dbReference type="RefSeq" id="WP_157024781.1">
    <property type="nucleotide sequence ID" value="NZ_WQLV01000026.1"/>
</dbReference>
<accession>A0A6L6WMQ5</accession>
<dbReference type="SMART" id="SM00487">
    <property type="entry name" value="DEXDc"/>
    <property type="match status" value="1"/>
</dbReference>
<dbReference type="GO" id="GO:0009307">
    <property type="term" value="P:DNA restriction-modification system"/>
    <property type="evidence" value="ECO:0007669"/>
    <property type="project" value="UniProtKB-KW"/>
</dbReference>
<dbReference type="Pfam" id="PF04313">
    <property type="entry name" value="HSDR_N"/>
    <property type="match status" value="1"/>
</dbReference>
<protein>
    <submittedName>
        <fullName evidence="3">DUF4145 domain-containing protein</fullName>
    </submittedName>
</protein>
<proteinExistence type="predicted"/>
<evidence type="ECO:0000313" key="4">
    <source>
        <dbReference type="Proteomes" id="UP000478892"/>
    </source>
</evidence>
<dbReference type="PANTHER" id="PTHR47396:SF1">
    <property type="entry name" value="ATP-DEPENDENT HELICASE IRC3-RELATED"/>
    <property type="match status" value="1"/>
</dbReference>
<dbReference type="InterPro" id="IPR014001">
    <property type="entry name" value="Helicase_ATP-bd"/>
</dbReference>
<feature type="domain" description="Helicase ATP-binding" evidence="2">
    <location>
        <begin position="370"/>
        <end position="522"/>
    </location>
</feature>
<dbReference type="InterPro" id="IPR001650">
    <property type="entry name" value="Helicase_C-like"/>
</dbReference>
<dbReference type="Gene3D" id="3.90.1570.30">
    <property type="match status" value="1"/>
</dbReference>
<feature type="coiled-coil region" evidence="1">
    <location>
        <begin position="150"/>
        <end position="191"/>
    </location>
</feature>
<dbReference type="PROSITE" id="PS51192">
    <property type="entry name" value="HELICASE_ATP_BIND_1"/>
    <property type="match status" value="1"/>
</dbReference>
<dbReference type="GO" id="GO:0005524">
    <property type="term" value="F:ATP binding"/>
    <property type="evidence" value="ECO:0007669"/>
    <property type="project" value="UniProtKB-KW"/>
</dbReference>
<dbReference type="InterPro" id="IPR006935">
    <property type="entry name" value="Helicase/UvrB_N"/>
</dbReference>
<dbReference type="AlphaFoldDB" id="A0A6L6WMQ5"/>
<sequence length="1135" mass="127654">MTSINFEFLREDWPELAGLGALAESYAHTDPTSSVFNIRLLAENLVKDIYQDLKLPKPIRAKQIDLLNGGAFCTITPKVVRDKLHAIRVQGNKAVHGEGASTATAIWLLKEAFDLSRWLIVYFKKSDIQSLPKFSKPLPPTDVSKVKTETKRVLDRLAAQEAEMASLLEELEAARLQVETSEKKAAELEILATSASETADILEFDEATTRTRIIDSMIAAAGWDIAGGDASTSEVAKEFEVLGQPTTSGKGFVDYVLFDFDGSPLAVIEAKKTSVDPERGRKQAQLYADALEEQSGQRPVIFYTNGYDLWLWDDAGGYPPRKVYGYYSKDSLQYLVKFQRKNKKDLTTLVPQERIVNRLYQIEAIKAVAERFSDHYRKALIVQATGTGKTRVAIALADLLIRAGWAKRVLFLCDRKELRKQAKNSFTEFLETEPVRVVNSRASGESTERIFIATYPAMLKVFQSFDVGFFDLIIADESHRSIYNIYGDLFHYFDSLQIGLTATPVNFVTRSTFGLFNCEGQLPTFNYDLEQAVTSEPPYLTPFEVFEHTTQFLRDGIRLEGLTAQQIAELEDQGEDPNNYDFSSEQIDQGIFNRDTNRVIIRNLMENGVRDGSEQSIGKTIIFARNHVHAMLMSSLFDEMYPQYGGKFCRVIDNYDPRAEQLIDDFKCSTNELTIAISVDMLDTGIDVPEIVNLVFAKPIKSPVKFWQMVGRGTRLCPDLFGPGLDKKVFRIFDHWGNFQRFEDGYQPSEPQPSKSLLQVLFEQRLSLAETALRKSEIATFDDIVTLISADIEALPEESIAVRERWKEKRSVGALGNLKKFEPNTVAALRNTIAPLMQWRNIRGATEAHAFDLLICRLQIATLLASADVADLRIDFMERLDRLQMNLNPVREKAEVIKHAKSDTFWGNLTVAALEDVRKPLREIIHYREPGTSPGIGPKIIDVTEDESLVQTGRRSASLHTVDMAAYKSIVEGELRKHFDTNPTLVKIRNGEPVTAEDLNAIISLVLTQNPDVGREALEEFFATTALPLDLAIRSMVGLDAEMVRDRFSTFVLSHPELTAKQTRFLGMLQNHIVKFGFITIDKLYDQPFTVVDADGPEGVFDKPDDIDQLMKIVNLFAPPSRSGDSDGTDKGTIH</sequence>
<dbReference type="GO" id="GO:0005829">
    <property type="term" value="C:cytosol"/>
    <property type="evidence" value="ECO:0007669"/>
    <property type="project" value="TreeGrafter"/>
</dbReference>
<keyword evidence="4" id="KW-1185">Reference proteome</keyword>
<dbReference type="Pfam" id="PF08463">
    <property type="entry name" value="EcoEI_R_C"/>
    <property type="match status" value="1"/>
</dbReference>
<dbReference type="InterPro" id="IPR050742">
    <property type="entry name" value="Helicase_Restrict-Modif_Enz"/>
</dbReference>
<gene>
    <name evidence="3" type="ORF">GO984_22480</name>
</gene>
<evidence type="ECO:0000256" key="1">
    <source>
        <dbReference type="SAM" id="Coils"/>
    </source>
</evidence>
<dbReference type="InterPro" id="IPR007409">
    <property type="entry name" value="Restrct_endonuc_type1_HsdR_N"/>
</dbReference>
<dbReference type="Pfam" id="PF04851">
    <property type="entry name" value="ResIII"/>
    <property type="match status" value="1"/>
</dbReference>
<dbReference type="EMBL" id="WQLV01000026">
    <property type="protein sequence ID" value="MVO18580.1"/>
    <property type="molecule type" value="Genomic_DNA"/>
</dbReference>
<name>A0A6L6WMQ5_9RHOB</name>
<dbReference type="PANTHER" id="PTHR47396">
    <property type="entry name" value="TYPE I RESTRICTION ENZYME ECOKI R PROTEIN"/>
    <property type="match status" value="1"/>
</dbReference>
<evidence type="ECO:0000313" key="3">
    <source>
        <dbReference type="EMBL" id="MVO18580.1"/>
    </source>
</evidence>
<dbReference type="Gene3D" id="3.40.50.300">
    <property type="entry name" value="P-loop containing nucleotide triphosphate hydrolases"/>
    <property type="match status" value="2"/>
</dbReference>
<evidence type="ECO:0000259" key="2">
    <source>
        <dbReference type="PROSITE" id="PS51192"/>
    </source>
</evidence>
<dbReference type="GO" id="GO:0009035">
    <property type="term" value="F:type I site-specific deoxyribonuclease activity"/>
    <property type="evidence" value="ECO:0007669"/>
    <property type="project" value="UniProtKB-EC"/>
</dbReference>
<keyword evidence="1" id="KW-0175">Coiled coil</keyword>
<dbReference type="CDD" id="cd18799">
    <property type="entry name" value="SF2_C_EcoAI-like"/>
    <property type="match status" value="1"/>
</dbReference>